<evidence type="ECO:0000256" key="3">
    <source>
        <dbReference type="ARBA" id="ARBA00023237"/>
    </source>
</evidence>
<keyword evidence="3" id="KW-0998">Cell outer membrane</keyword>
<proteinExistence type="predicted"/>
<name>A0ABT0TMX8_9FLAO</name>
<feature type="chain" id="PRO_5047018080" evidence="4">
    <location>
        <begin position="23"/>
        <end position="591"/>
    </location>
</feature>
<keyword evidence="4" id="KW-0732">Signal</keyword>
<gene>
    <name evidence="5" type="ORF">NAT50_05715</name>
</gene>
<comment type="caution">
    <text evidence="5">The sequence shown here is derived from an EMBL/GenBank/DDBJ whole genome shotgun (WGS) entry which is preliminary data.</text>
</comment>
<comment type="subcellular location">
    <subcellularLocation>
        <location evidence="1">Cell outer membrane</location>
    </subcellularLocation>
</comment>
<evidence type="ECO:0000313" key="5">
    <source>
        <dbReference type="EMBL" id="MCL9808854.1"/>
    </source>
</evidence>
<protein>
    <submittedName>
        <fullName evidence="5">TonB-dependent receptor</fullName>
    </submittedName>
</protein>
<dbReference type="InterPro" id="IPR036942">
    <property type="entry name" value="Beta-barrel_TonB_sf"/>
</dbReference>
<evidence type="ECO:0000256" key="2">
    <source>
        <dbReference type="ARBA" id="ARBA00023136"/>
    </source>
</evidence>
<evidence type="ECO:0000256" key="1">
    <source>
        <dbReference type="ARBA" id="ARBA00004442"/>
    </source>
</evidence>
<dbReference type="EMBL" id="JAMLJM010000003">
    <property type="protein sequence ID" value="MCL9808854.1"/>
    <property type="molecule type" value="Genomic_DNA"/>
</dbReference>
<reference evidence="5 6" key="1">
    <citation type="submission" date="2022-05" db="EMBL/GenBank/DDBJ databases">
        <title>Flavobacterium sp., isolated from activated sludge.</title>
        <authorList>
            <person name="Ran Q."/>
        </authorList>
    </citation>
    <scope>NUCLEOTIDE SEQUENCE [LARGE SCALE GENOMIC DNA]</scope>
    <source>
        <strain evidence="5 6">HXWNR70</strain>
    </source>
</reference>
<evidence type="ECO:0000256" key="4">
    <source>
        <dbReference type="SAM" id="SignalP"/>
    </source>
</evidence>
<dbReference type="SUPFAM" id="SSF56935">
    <property type="entry name" value="Porins"/>
    <property type="match status" value="1"/>
</dbReference>
<dbReference type="Proteomes" id="UP001317191">
    <property type="component" value="Unassembled WGS sequence"/>
</dbReference>
<organism evidence="5 6">
    <name type="scientific">Flavobacterium luminosum</name>
    <dbReference type="NCBI Taxonomy" id="2949086"/>
    <lineage>
        <taxon>Bacteria</taxon>
        <taxon>Pseudomonadati</taxon>
        <taxon>Bacteroidota</taxon>
        <taxon>Flavobacteriia</taxon>
        <taxon>Flavobacteriales</taxon>
        <taxon>Flavobacteriaceae</taxon>
        <taxon>Flavobacterium</taxon>
    </lineage>
</organism>
<dbReference type="Gene3D" id="2.40.170.20">
    <property type="entry name" value="TonB-dependent receptor, beta-barrel domain"/>
    <property type="match status" value="1"/>
</dbReference>
<keyword evidence="6" id="KW-1185">Reference proteome</keyword>
<dbReference type="RefSeq" id="WP_250592255.1">
    <property type="nucleotide sequence ID" value="NZ_JAMLJM010000003.1"/>
</dbReference>
<feature type="signal peptide" evidence="4">
    <location>
        <begin position="1"/>
        <end position="22"/>
    </location>
</feature>
<evidence type="ECO:0000313" key="6">
    <source>
        <dbReference type="Proteomes" id="UP001317191"/>
    </source>
</evidence>
<accession>A0ABT0TMX8</accession>
<sequence length="591" mass="66791">MNKIKIYSYLLLVLGTIQFVNAQKKDENIGTEVVNVVKPYTPTISDAYKVKETPNIEDSETTQKEEVKYQIFSFPVASTFVPAKGKAAAVDKAKQEKLYQNYVTLGFGNYKTALGELFVTHELDKYQYAGGMFRHQSSQGGIDGVALDDAFGETSIQALYGYNRNETSFKVDLGYKNEAYNWYGLPLENPNYNPINASGINPKHQYNTFTVGSELAISKSFFDKLNFNYVGFSDNYGSKENRFIIRPAFNLELGDTSVKTKLGVDYMNSSFETIYNLQTPDPAVATNIEKSNLIFSANPSFMILKDDLSVEVGAEVAYFSRMKDIYNGVKTDLDNEFFIFPKVKASYNVVREIMILFAGAEGGLKQNSYRDFVSQNKFLSPTLFLEPTNNQFNIYAGLKGKLMNTLAYNLKAGYDVSENVPLFKSNPYLSDPSENYSYGNSYAVVYDNVKTLSFFAELKADVNKDIALGVNVQANSFNTKYQEEAWNLPTLKAGFTSDFNIGKKWYAGTQLFYVGERFDAYNNYQGFANPDAKIKLESYFDINAHIGYKYNERLTAFIKGNNLANQNYQRWLNYPVQGAQVILGASYKFDF</sequence>
<keyword evidence="5" id="KW-0675">Receptor</keyword>
<keyword evidence="2" id="KW-0472">Membrane</keyword>